<keyword evidence="5 6" id="KW-0408">Iron</keyword>
<dbReference type="InterPro" id="IPR036909">
    <property type="entry name" value="Cyt_c-like_dom_sf"/>
</dbReference>
<dbReference type="RefSeq" id="WP_166217657.1">
    <property type="nucleotide sequence ID" value="NZ_CP088284.1"/>
</dbReference>
<dbReference type="EMBL" id="JAAOLE020000002">
    <property type="protein sequence ID" value="NVI50624.1"/>
    <property type="molecule type" value="Genomic_DNA"/>
</dbReference>
<name>A0A974A7E2_9BRAD</name>
<evidence type="ECO:0000256" key="3">
    <source>
        <dbReference type="ARBA" id="ARBA00022723"/>
    </source>
</evidence>
<dbReference type="PROSITE" id="PS51007">
    <property type="entry name" value="CYTC"/>
    <property type="match status" value="1"/>
</dbReference>
<sequence length="96" mass="10478">MATLFCLSSHVGSASAQTSNPPAIVEVCTPCHGINGTGGEVEKPNLAGQKSIYFREQLLAFRSGKRKHPDMKLIARDLSDREIDQLVIYYSTLSPN</sequence>
<dbReference type="GO" id="GO:0046872">
    <property type="term" value="F:metal ion binding"/>
    <property type="evidence" value="ECO:0007669"/>
    <property type="project" value="UniProtKB-KW"/>
</dbReference>
<dbReference type="InterPro" id="IPR050597">
    <property type="entry name" value="Cytochrome_c_Oxidase_Subunit"/>
</dbReference>
<evidence type="ECO:0000256" key="6">
    <source>
        <dbReference type="PROSITE-ProRule" id="PRU00433"/>
    </source>
</evidence>
<comment type="caution">
    <text evidence="8">The sequence shown here is derived from an EMBL/GenBank/DDBJ whole genome shotgun (WGS) entry which is preliminary data.</text>
</comment>
<keyword evidence="4" id="KW-0249">Electron transport</keyword>
<reference evidence="8" key="1">
    <citation type="submission" date="2020-06" db="EMBL/GenBank/DDBJ databases">
        <title>Whole Genome Sequence of Bradyrhizobium sp. Strain 1S1.</title>
        <authorList>
            <person name="Bromfield E.S.P."/>
            <person name="Cloutier S."/>
        </authorList>
    </citation>
    <scope>NUCLEOTIDE SEQUENCE [LARGE SCALE GENOMIC DNA]</scope>
    <source>
        <strain evidence="8">1S1</strain>
    </source>
</reference>
<evidence type="ECO:0000256" key="4">
    <source>
        <dbReference type="ARBA" id="ARBA00022982"/>
    </source>
</evidence>
<dbReference type="PANTHER" id="PTHR33751">
    <property type="entry name" value="CBB3-TYPE CYTOCHROME C OXIDASE SUBUNIT FIXP"/>
    <property type="match status" value="1"/>
</dbReference>
<dbReference type="PANTHER" id="PTHR33751:SF9">
    <property type="entry name" value="CYTOCHROME C4"/>
    <property type="match status" value="1"/>
</dbReference>
<dbReference type="GO" id="GO:0020037">
    <property type="term" value="F:heme binding"/>
    <property type="evidence" value="ECO:0007669"/>
    <property type="project" value="InterPro"/>
</dbReference>
<proteinExistence type="predicted"/>
<keyword evidence="2 6" id="KW-0349">Heme</keyword>
<dbReference type="InterPro" id="IPR009056">
    <property type="entry name" value="Cyt_c-like_dom"/>
</dbReference>
<evidence type="ECO:0000256" key="1">
    <source>
        <dbReference type="ARBA" id="ARBA00022448"/>
    </source>
</evidence>
<keyword evidence="3 6" id="KW-0479">Metal-binding</keyword>
<evidence type="ECO:0000259" key="7">
    <source>
        <dbReference type="PROSITE" id="PS51007"/>
    </source>
</evidence>
<dbReference type="AlphaFoldDB" id="A0A974A7E2"/>
<evidence type="ECO:0000256" key="2">
    <source>
        <dbReference type="ARBA" id="ARBA00022617"/>
    </source>
</evidence>
<gene>
    <name evidence="8" type="ORF">HAP48_049330</name>
</gene>
<dbReference type="Pfam" id="PF00034">
    <property type="entry name" value="Cytochrom_C"/>
    <property type="match status" value="1"/>
</dbReference>
<dbReference type="GO" id="GO:0009055">
    <property type="term" value="F:electron transfer activity"/>
    <property type="evidence" value="ECO:0007669"/>
    <property type="project" value="InterPro"/>
</dbReference>
<keyword evidence="1" id="KW-0813">Transport</keyword>
<dbReference type="Gene3D" id="1.10.760.10">
    <property type="entry name" value="Cytochrome c-like domain"/>
    <property type="match status" value="1"/>
</dbReference>
<feature type="domain" description="Cytochrome c" evidence="7">
    <location>
        <begin position="16"/>
        <end position="94"/>
    </location>
</feature>
<organism evidence="8">
    <name type="scientific">Bradyrhizobium septentrionale</name>
    <dbReference type="NCBI Taxonomy" id="1404411"/>
    <lineage>
        <taxon>Bacteria</taxon>
        <taxon>Pseudomonadati</taxon>
        <taxon>Pseudomonadota</taxon>
        <taxon>Alphaproteobacteria</taxon>
        <taxon>Hyphomicrobiales</taxon>
        <taxon>Nitrobacteraceae</taxon>
        <taxon>Bradyrhizobium</taxon>
    </lineage>
</organism>
<evidence type="ECO:0000313" key="8">
    <source>
        <dbReference type="EMBL" id="NVI50624.1"/>
    </source>
</evidence>
<protein>
    <submittedName>
        <fullName evidence="8">C-type cytochrome</fullName>
    </submittedName>
</protein>
<evidence type="ECO:0000256" key="5">
    <source>
        <dbReference type="ARBA" id="ARBA00023004"/>
    </source>
</evidence>
<dbReference type="SUPFAM" id="SSF46626">
    <property type="entry name" value="Cytochrome c"/>
    <property type="match status" value="1"/>
</dbReference>
<accession>A0A974A7E2</accession>